<dbReference type="Pfam" id="PF07676">
    <property type="entry name" value="PD40"/>
    <property type="match status" value="4"/>
</dbReference>
<dbReference type="PANTHER" id="PTHR36842:SF1">
    <property type="entry name" value="PROTEIN TOLB"/>
    <property type="match status" value="1"/>
</dbReference>
<protein>
    <recommendedName>
        <fullName evidence="5">Biopolymer transporter TolR</fullName>
    </recommendedName>
</protein>
<comment type="similarity">
    <text evidence="1">Belongs to the TolB family.</text>
</comment>
<dbReference type="SUPFAM" id="SSF82171">
    <property type="entry name" value="DPP6 N-terminal domain-like"/>
    <property type="match status" value="1"/>
</dbReference>
<name>A0ABR6W031_9BACT</name>
<dbReference type="EMBL" id="VFIA01000002">
    <property type="protein sequence ID" value="MBC3789858.1"/>
    <property type="molecule type" value="Genomic_DNA"/>
</dbReference>
<gene>
    <name evidence="3" type="ORF">FH603_341</name>
</gene>
<feature type="chain" id="PRO_5047405509" description="Biopolymer transporter TolR" evidence="2">
    <location>
        <begin position="25"/>
        <end position="519"/>
    </location>
</feature>
<sequence length="519" mass="57702">MRSKRFAVLILTILLCQWSAIARAQKSTVVGQFENQSDIGKVKRPGSATYNAARQEYTVEGSGVNMWFNSDQFHMVWKRMKGDFILQTTAHLLGKGVDPHRKLGWIVRSGLDSSAAHINAAVHGDGLTSLQFRRTAGGTTEEKKSTLTAADVIQLARHGNTYTMSVARNGQPFVSEEVTDLNLGDEVYVGLFVCSHNPDVSEKALFTNVRVIVPARDNFVPYREYIGSCLELMDVASGHRTVIYQSPESLQAPNWLPNNKALIYNSKGGLYRFDLKTKTPTLINSDFATNNNNDHVLSFDGKQLGISHHSKDDNNQSVVYTMPTTGGKPKRVTAVTTGPSYLHGWSPDSRELVYTAQRNGDFDIYKINANGGQEIKLTEGKPLDDGPEYAPDGKYIYFNSTRTGTMQIWRMKADGSEEEQITNDGYNNWFPHISPDGKWMTILSFSTDVKPDDHPFYKQVYLRLLPIADGNPAKETPKVIAYIYGGQGTINTPSWSPDSKQLSFISNTSLLDIPGPKAR</sequence>
<proteinExistence type="inferred from homology"/>
<dbReference type="InterPro" id="IPR011659">
    <property type="entry name" value="WD40"/>
</dbReference>
<reference evidence="3 4" key="1">
    <citation type="submission" date="2019-06" db="EMBL/GenBank/DDBJ databases">
        <title>Spirosoma utsteinense sp. nov. isolated from Antarctic ice-free soils.</title>
        <authorList>
            <person name="Tahon G."/>
        </authorList>
    </citation>
    <scope>NUCLEOTIDE SEQUENCE [LARGE SCALE GENOMIC DNA]</scope>
    <source>
        <strain evidence="3 4">LMG 31447</strain>
    </source>
</reference>
<comment type="caution">
    <text evidence="3">The sequence shown here is derived from an EMBL/GenBank/DDBJ whole genome shotgun (WGS) entry which is preliminary data.</text>
</comment>
<dbReference type="PANTHER" id="PTHR36842">
    <property type="entry name" value="PROTEIN TOLB HOMOLOG"/>
    <property type="match status" value="1"/>
</dbReference>
<evidence type="ECO:0000313" key="3">
    <source>
        <dbReference type="EMBL" id="MBC3789858.1"/>
    </source>
</evidence>
<evidence type="ECO:0000256" key="1">
    <source>
        <dbReference type="ARBA" id="ARBA00009820"/>
    </source>
</evidence>
<organism evidence="3 4">
    <name type="scientific">Spirosoma utsteinense</name>
    <dbReference type="NCBI Taxonomy" id="2585773"/>
    <lineage>
        <taxon>Bacteria</taxon>
        <taxon>Pseudomonadati</taxon>
        <taxon>Bacteroidota</taxon>
        <taxon>Cytophagia</taxon>
        <taxon>Cytophagales</taxon>
        <taxon>Cytophagaceae</taxon>
        <taxon>Spirosoma</taxon>
    </lineage>
</organism>
<keyword evidence="4" id="KW-1185">Reference proteome</keyword>
<accession>A0ABR6W031</accession>
<dbReference type="Proteomes" id="UP000700732">
    <property type="component" value="Unassembled WGS sequence"/>
</dbReference>
<dbReference type="Gene3D" id="2.120.10.30">
    <property type="entry name" value="TolB, C-terminal domain"/>
    <property type="match status" value="1"/>
</dbReference>
<evidence type="ECO:0008006" key="5">
    <source>
        <dbReference type="Google" id="ProtNLM"/>
    </source>
</evidence>
<dbReference type="InterPro" id="IPR011042">
    <property type="entry name" value="6-blade_b-propeller_TolB-like"/>
</dbReference>
<dbReference type="Gene3D" id="2.60.120.200">
    <property type="match status" value="1"/>
</dbReference>
<keyword evidence="2" id="KW-0732">Signal</keyword>
<dbReference type="RefSeq" id="WP_186735406.1">
    <property type="nucleotide sequence ID" value="NZ_VFIA01000002.1"/>
</dbReference>
<evidence type="ECO:0000256" key="2">
    <source>
        <dbReference type="SAM" id="SignalP"/>
    </source>
</evidence>
<feature type="signal peptide" evidence="2">
    <location>
        <begin position="1"/>
        <end position="24"/>
    </location>
</feature>
<evidence type="ECO:0000313" key="4">
    <source>
        <dbReference type="Proteomes" id="UP000700732"/>
    </source>
</evidence>